<dbReference type="PANTHER" id="PTHR24421">
    <property type="entry name" value="NITRATE/NITRITE SENSOR PROTEIN NARX-RELATED"/>
    <property type="match status" value="1"/>
</dbReference>
<dbReference type="PRINTS" id="PR00344">
    <property type="entry name" value="BCTRLSENSOR"/>
</dbReference>
<feature type="transmembrane region" description="Helical" evidence="7">
    <location>
        <begin position="228"/>
        <end position="248"/>
    </location>
</feature>
<dbReference type="SMART" id="SM00387">
    <property type="entry name" value="HATPase_c"/>
    <property type="match status" value="1"/>
</dbReference>
<organism evidence="9 10">
    <name type="scientific">Isoalcanivorax pacificus W11-5</name>
    <dbReference type="NCBI Taxonomy" id="391936"/>
    <lineage>
        <taxon>Bacteria</taxon>
        <taxon>Pseudomonadati</taxon>
        <taxon>Pseudomonadota</taxon>
        <taxon>Gammaproteobacteria</taxon>
        <taxon>Oceanospirillales</taxon>
        <taxon>Alcanivoracaceae</taxon>
        <taxon>Isoalcanivorax</taxon>
    </lineage>
</organism>
<keyword evidence="7" id="KW-1133">Transmembrane helix</keyword>
<gene>
    <name evidence="9" type="ORF">S7S_15435</name>
</gene>
<dbReference type="STRING" id="391936.S7S_15435"/>
<dbReference type="SUPFAM" id="SSF55874">
    <property type="entry name" value="ATPase domain of HSP90 chaperone/DNA topoisomerase II/histidine kinase"/>
    <property type="match status" value="1"/>
</dbReference>
<keyword evidence="5" id="KW-0902">Two-component regulatory system</keyword>
<dbReference type="PROSITE" id="PS50109">
    <property type="entry name" value="HIS_KIN"/>
    <property type="match status" value="1"/>
</dbReference>
<feature type="transmembrane region" description="Helical" evidence="7">
    <location>
        <begin position="260"/>
        <end position="277"/>
    </location>
</feature>
<dbReference type="InterPro" id="IPR036890">
    <property type="entry name" value="HATPase_C_sf"/>
</dbReference>
<dbReference type="InterPro" id="IPR005467">
    <property type="entry name" value="His_kinase_dom"/>
</dbReference>
<feature type="transmembrane region" description="Helical" evidence="7">
    <location>
        <begin position="169"/>
        <end position="190"/>
    </location>
</feature>
<dbReference type="KEGG" id="apac:S7S_15435"/>
<dbReference type="InterPro" id="IPR004358">
    <property type="entry name" value="Sig_transdc_His_kin-like_C"/>
</dbReference>
<evidence type="ECO:0000256" key="1">
    <source>
        <dbReference type="ARBA" id="ARBA00000085"/>
    </source>
</evidence>
<dbReference type="GO" id="GO:0004673">
    <property type="term" value="F:protein histidine kinase activity"/>
    <property type="evidence" value="ECO:0007669"/>
    <property type="project" value="UniProtKB-EC"/>
</dbReference>
<dbReference type="EC" id="2.7.13.3" evidence="2"/>
<evidence type="ECO:0000256" key="6">
    <source>
        <dbReference type="SAM" id="MobiDB-lite"/>
    </source>
</evidence>
<keyword evidence="4 9" id="KW-0418">Kinase</keyword>
<feature type="transmembrane region" description="Helical" evidence="7">
    <location>
        <begin position="317"/>
        <end position="339"/>
    </location>
</feature>
<keyword evidence="3" id="KW-0808">Transferase</keyword>
<dbReference type="Pfam" id="PF02518">
    <property type="entry name" value="HATPase_c"/>
    <property type="match status" value="1"/>
</dbReference>
<dbReference type="InterPro" id="IPR003594">
    <property type="entry name" value="HATPase_dom"/>
</dbReference>
<keyword evidence="7" id="KW-0472">Membrane</keyword>
<sequence>MLLAGLATPVAADDCRTRLLDIAAAPEQPGSAQPPTDGWVKVALPDTWFQRWPGHDGAVWYRLRWHDGCHGKAAIAVAVSHVTMAGSLLINDTLLWRDAHLQEPFSRSWNMPRYWVLPRAALNADGDNTLWFRVVGMRHDVLGLGQVDIGDPATIWPLHTQQVWQKRDLFTLNMSISLVLGCLFLSLWAVQRSERAFGWYALASLSWALFAHTMLATSPWPFTNSADWNRAVTLVLTIYCSAFCLFTWHFGGQRFPRLSRALPGITLCLTVTLWWIPDDHLTPVLMAVIPGYTLVFIANCIQFQFHAWLNRQRHNVLLALCLLSFLVIATHDLLVVLTVIGGEHIYAPIASPISMLFMFLIIADRFASNLRHIKAFNTELKTAISHTSAELTRTLQHQHQLESRNIRLTERLRLSHDLHDSLGSSLMRSIAVVEQSGEQLGSTRFLSMLKELRSDLRQIIDNSAGSAVTHTTPSAWIAPLRHRFVRLFEELGLTSTWQVPADWPRALSSIPLLTLTRFIEEALTNAIKHSRGDHFQVQLHTGEDGILMLEVSDNGIGFDVEAVSDGSGVGMHSMRTRIERIGGQLTITSVPGETRLTVHLALPPPPGGPPLPPPHSDFATKV</sequence>
<feature type="transmembrane region" description="Helical" evidence="7">
    <location>
        <begin position="345"/>
        <end position="363"/>
    </location>
</feature>
<protein>
    <recommendedName>
        <fullName evidence="2">histidine kinase</fullName>
        <ecNumber evidence="2">2.7.13.3</ecNumber>
    </recommendedName>
</protein>
<dbReference type="Gene3D" id="3.30.565.10">
    <property type="entry name" value="Histidine kinase-like ATPase, C-terminal domain"/>
    <property type="match status" value="1"/>
</dbReference>
<feature type="transmembrane region" description="Helical" evidence="7">
    <location>
        <begin position="283"/>
        <end position="305"/>
    </location>
</feature>
<dbReference type="CDD" id="cd16917">
    <property type="entry name" value="HATPase_UhpB-NarQ-NarX-like"/>
    <property type="match status" value="1"/>
</dbReference>
<evidence type="ECO:0000313" key="10">
    <source>
        <dbReference type="Proteomes" id="UP000006764"/>
    </source>
</evidence>
<feature type="region of interest" description="Disordered" evidence="6">
    <location>
        <begin position="603"/>
        <end position="622"/>
    </location>
</feature>
<dbReference type="GO" id="GO:0000160">
    <property type="term" value="P:phosphorelay signal transduction system"/>
    <property type="evidence" value="ECO:0007669"/>
    <property type="project" value="UniProtKB-KW"/>
</dbReference>
<evidence type="ECO:0000256" key="5">
    <source>
        <dbReference type="ARBA" id="ARBA00023012"/>
    </source>
</evidence>
<dbReference type="Proteomes" id="UP000006764">
    <property type="component" value="Chromosome"/>
</dbReference>
<evidence type="ECO:0000313" key="9">
    <source>
        <dbReference type="EMBL" id="AJD49499.1"/>
    </source>
</evidence>
<dbReference type="AlphaFoldDB" id="A0A0B4XMF5"/>
<dbReference type="InterPro" id="IPR050482">
    <property type="entry name" value="Sensor_HK_TwoCompSys"/>
</dbReference>
<keyword evidence="10" id="KW-1185">Reference proteome</keyword>
<dbReference type="PANTHER" id="PTHR24421:SF10">
    <property type="entry name" value="NITRATE_NITRITE SENSOR PROTEIN NARQ"/>
    <property type="match status" value="1"/>
</dbReference>
<comment type="catalytic activity">
    <reaction evidence="1">
        <text>ATP + protein L-histidine = ADP + protein N-phospho-L-histidine.</text>
        <dbReference type="EC" id="2.7.13.3"/>
    </reaction>
</comment>
<dbReference type="Gene3D" id="1.20.5.1930">
    <property type="match status" value="1"/>
</dbReference>
<evidence type="ECO:0000259" key="8">
    <source>
        <dbReference type="PROSITE" id="PS50109"/>
    </source>
</evidence>
<feature type="transmembrane region" description="Helical" evidence="7">
    <location>
        <begin position="197"/>
        <end position="216"/>
    </location>
</feature>
<dbReference type="InterPro" id="IPR011623">
    <property type="entry name" value="7TMR_DISM_rcpt_extracell_dom1"/>
</dbReference>
<evidence type="ECO:0000256" key="7">
    <source>
        <dbReference type="SAM" id="Phobius"/>
    </source>
</evidence>
<dbReference type="Pfam" id="PF07695">
    <property type="entry name" value="7TMR-DISM_7TM"/>
    <property type="match status" value="1"/>
</dbReference>
<feature type="compositionally biased region" description="Pro residues" evidence="6">
    <location>
        <begin position="603"/>
        <end position="615"/>
    </location>
</feature>
<evidence type="ECO:0000256" key="4">
    <source>
        <dbReference type="ARBA" id="ARBA00022777"/>
    </source>
</evidence>
<evidence type="ECO:0000256" key="3">
    <source>
        <dbReference type="ARBA" id="ARBA00022679"/>
    </source>
</evidence>
<dbReference type="EMBL" id="CP004387">
    <property type="protein sequence ID" value="AJD49499.1"/>
    <property type="molecule type" value="Genomic_DNA"/>
</dbReference>
<dbReference type="RefSeq" id="WP_008733504.1">
    <property type="nucleotide sequence ID" value="NZ_CP004387.1"/>
</dbReference>
<name>A0A0B4XMF5_9GAMM</name>
<keyword evidence="7" id="KW-0812">Transmembrane</keyword>
<dbReference type="HOGENOM" id="CLU_014388_0_0_6"/>
<feature type="domain" description="Histidine kinase" evidence="8">
    <location>
        <begin position="515"/>
        <end position="604"/>
    </location>
</feature>
<evidence type="ECO:0000256" key="2">
    <source>
        <dbReference type="ARBA" id="ARBA00012438"/>
    </source>
</evidence>
<reference evidence="9 10" key="1">
    <citation type="journal article" date="2012" name="J. Bacteriol.">
        <title>Genome sequence of an alkane-degrading bacterium, Alcanivorax pacificus type strain W11-5, isolated from deep sea sediment.</title>
        <authorList>
            <person name="Lai Q."/>
            <person name="Shao Z."/>
        </authorList>
    </citation>
    <scope>NUCLEOTIDE SEQUENCE [LARGE SCALE GENOMIC DNA]</scope>
    <source>
        <strain evidence="9 10">W11-5</strain>
    </source>
</reference>
<accession>A0A0B4XMF5</accession>
<proteinExistence type="predicted"/>